<dbReference type="OMA" id="QTVAFWI"/>
<dbReference type="STRING" id="1054147.F4PXL5"/>
<reference evidence="5" key="1">
    <citation type="journal article" date="2011" name="Genome Res.">
        <title>Phylogeny-wide analysis of social amoeba genomes highlights ancient origins for complex intercellular communication.</title>
        <authorList>
            <person name="Heidel A.J."/>
            <person name="Lawal H.M."/>
            <person name="Felder M."/>
            <person name="Schilde C."/>
            <person name="Helps N.R."/>
            <person name="Tunggal B."/>
            <person name="Rivero F."/>
            <person name="John U."/>
            <person name="Schleicher M."/>
            <person name="Eichinger L."/>
            <person name="Platzer M."/>
            <person name="Noegel A.A."/>
            <person name="Schaap P."/>
            <person name="Gloeckner G."/>
        </authorList>
    </citation>
    <scope>NUCLEOTIDE SEQUENCE [LARGE SCALE GENOMIC DNA]</scope>
    <source>
        <strain evidence="5">SH3</strain>
    </source>
</reference>
<dbReference type="KEGG" id="dfa:DFA_00103"/>
<dbReference type="Pfam" id="PF10574">
    <property type="entry name" value="UPF0552"/>
    <property type="match status" value="1"/>
</dbReference>
<feature type="compositionally biased region" description="Polar residues" evidence="3">
    <location>
        <begin position="186"/>
        <end position="199"/>
    </location>
</feature>
<proteinExistence type="inferred from homology"/>
<keyword evidence="5" id="KW-1185">Reference proteome</keyword>
<gene>
    <name evidence="4" type="ORF">DFA_00103</name>
</gene>
<feature type="compositionally biased region" description="Basic and acidic residues" evidence="3">
    <location>
        <begin position="201"/>
        <end position="210"/>
    </location>
</feature>
<evidence type="ECO:0000313" key="4">
    <source>
        <dbReference type="EMBL" id="EGG19525.1"/>
    </source>
</evidence>
<name>F4PXL5_CACFS</name>
<evidence type="ECO:0000256" key="2">
    <source>
        <dbReference type="ARBA" id="ARBA00019314"/>
    </source>
</evidence>
<organism evidence="4 5">
    <name type="scientific">Cavenderia fasciculata</name>
    <name type="common">Slime mold</name>
    <name type="synonym">Dictyostelium fasciculatum</name>
    <dbReference type="NCBI Taxonomy" id="261658"/>
    <lineage>
        <taxon>Eukaryota</taxon>
        <taxon>Amoebozoa</taxon>
        <taxon>Evosea</taxon>
        <taxon>Eumycetozoa</taxon>
        <taxon>Dictyostelia</taxon>
        <taxon>Acytosteliales</taxon>
        <taxon>Cavenderiaceae</taxon>
        <taxon>Cavenderia</taxon>
    </lineage>
</organism>
<dbReference type="GO" id="GO:0051126">
    <property type="term" value="P:negative regulation of actin nucleation"/>
    <property type="evidence" value="ECO:0007669"/>
    <property type="project" value="InterPro"/>
</dbReference>
<evidence type="ECO:0000313" key="5">
    <source>
        <dbReference type="Proteomes" id="UP000007797"/>
    </source>
</evidence>
<dbReference type="GeneID" id="14871620"/>
<dbReference type="OrthoDB" id="5953051at2759"/>
<feature type="region of interest" description="Disordered" evidence="3">
    <location>
        <begin position="186"/>
        <end position="232"/>
    </location>
</feature>
<dbReference type="GO" id="GO:0033058">
    <property type="term" value="P:directional locomotion"/>
    <property type="evidence" value="ECO:0007669"/>
    <property type="project" value="EnsemblProtists"/>
</dbReference>
<dbReference type="InterPro" id="IPR018889">
    <property type="entry name" value="Arpin"/>
</dbReference>
<dbReference type="PANTHER" id="PTHR31199">
    <property type="entry name" value="ARPIN"/>
    <property type="match status" value="1"/>
</dbReference>
<dbReference type="RefSeq" id="XP_004357819.1">
    <property type="nucleotide sequence ID" value="XM_004357762.1"/>
</dbReference>
<evidence type="ECO:0000256" key="1">
    <source>
        <dbReference type="ARBA" id="ARBA00008453"/>
    </source>
</evidence>
<dbReference type="Proteomes" id="UP000007797">
    <property type="component" value="Unassembled WGS sequence"/>
</dbReference>
<evidence type="ECO:0000256" key="3">
    <source>
        <dbReference type="SAM" id="MobiDB-lite"/>
    </source>
</evidence>
<dbReference type="GO" id="GO:0030336">
    <property type="term" value="P:negative regulation of cell migration"/>
    <property type="evidence" value="ECO:0007669"/>
    <property type="project" value="EnsemblProtists"/>
</dbReference>
<dbReference type="PANTHER" id="PTHR31199:SF1">
    <property type="entry name" value="ARPIN"/>
    <property type="match status" value="1"/>
</dbReference>
<accession>F4PXL5</accession>
<protein>
    <recommendedName>
        <fullName evidence="2">Arpin</fullName>
    </recommendedName>
</protein>
<feature type="compositionally biased region" description="Acidic residues" evidence="3">
    <location>
        <begin position="223"/>
        <end position="232"/>
    </location>
</feature>
<dbReference type="AlphaFoldDB" id="F4PXL5"/>
<sequence>MSTSSNFNQDWTKEKWCNGDGFIIEGTVKKVKVHSMFISSKPAVHHTPLPTRFVSITVEVDQCIKRNYKDGVEVPPKMVRATAIAKGYLNKFERVQSQLVEKVDSNALAKAVGSPTGKALPIGFHDDSLPSLHPSTPNIFEFWADAEKFSHKDTKVGDEIRIKTIGNSIFLESVVKMDSQQISNFSGDQQLGSSWTNQIMKHADKDEAPSKKFQPTKQKEFQQDDDEEQDWS</sequence>
<comment type="similarity">
    <text evidence="1">Belongs to the Arpin family.</text>
</comment>
<dbReference type="EMBL" id="GL883014">
    <property type="protein sequence ID" value="EGG19525.1"/>
    <property type="molecule type" value="Genomic_DNA"/>
</dbReference>